<dbReference type="OMA" id="LWRVHNF"/>
<dbReference type="InterPro" id="IPR017905">
    <property type="entry name" value="ERV/ALR_sulphydryl_oxidase"/>
</dbReference>
<evidence type="ECO:0000256" key="4">
    <source>
        <dbReference type="ARBA" id="ARBA00022729"/>
    </source>
</evidence>
<feature type="domain" description="ERV/ALR sulfhydryl oxidase" evidence="11">
    <location>
        <begin position="411"/>
        <end position="515"/>
    </location>
</feature>
<dbReference type="OrthoDB" id="59470at2759"/>
<dbReference type="InterPro" id="IPR039798">
    <property type="entry name" value="Sulfhydryl_oxidase"/>
</dbReference>
<dbReference type="GO" id="GO:0005615">
    <property type="term" value="C:extracellular space"/>
    <property type="evidence" value="ECO:0007669"/>
    <property type="project" value="TreeGrafter"/>
</dbReference>
<dbReference type="InterPro" id="IPR042568">
    <property type="entry name" value="QSOX_FAD-bd_sf"/>
</dbReference>
<keyword evidence="4" id="KW-0732">Signal</keyword>
<keyword evidence="14" id="KW-1185">Reference proteome</keyword>
<dbReference type="GeneID" id="111246854"/>
<dbReference type="InterPro" id="IPR013766">
    <property type="entry name" value="Thioredoxin_domain"/>
</dbReference>
<evidence type="ECO:0000259" key="12">
    <source>
        <dbReference type="PROSITE" id="PS51352"/>
    </source>
</evidence>
<dbReference type="KEGG" id="vde:111246854"/>
<dbReference type="InParanoid" id="A0A7M7JIZ0"/>
<comment type="catalytic activity">
    <reaction evidence="9 10">
        <text>2 R'C(R)SH + O2 = R'C(R)S-S(R)CR' + H2O2</text>
        <dbReference type="Rhea" id="RHEA:17357"/>
        <dbReference type="ChEBI" id="CHEBI:15379"/>
        <dbReference type="ChEBI" id="CHEBI:16240"/>
        <dbReference type="ChEBI" id="CHEBI:16520"/>
        <dbReference type="ChEBI" id="CHEBI:17412"/>
        <dbReference type="EC" id="1.8.3.2"/>
    </reaction>
</comment>
<evidence type="ECO:0000256" key="7">
    <source>
        <dbReference type="ARBA" id="ARBA00023157"/>
    </source>
</evidence>
<dbReference type="PROSITE" id="PS51352">
    <property type="entry name" value="THIOREDOXIN_2"/>
    <property type="match status" value="1"/>
</dbReference>
<feature type="transmembrane region" description="Helical" evidence="10">
    <location>
        <begin position="584"/>
        <end position="607"/>
    </location>
</feature>
<comment type="similarity">
    <text evidence="2">Belongs to the quiescin-sulfhydryl oxidase (QSOX) family.</text>
</comment>
<dbReference type="GO" id="GO:0003756">
    <property type="term" value="F:protein disulfide isomerase activity"/>
    <property type="evidence" value="ECO:0007669"/>
    <property type="project" value="TreeGrafter"/>
</dbReference>
<keyword evidence="10" id="KW-0472">Membrane</keyword>
<evidence type="ECO:0000256" key="10">
    <source>
        <dbReference type="RuleBase" id="RU371123"/>
    </source>
</evidence>
<keyword evidence="7" id="KW-1015">Disulfide bond</keyword>
<dbReference type="PROSITE" id="PS51324">
    <property type="entry name" value="ERV_ALR"/>
    <property type="match status" value="1"/>
</dbReference>
<dbReference type="Pfam" id="PF18371">
    <property type="entry name" value="FAD_SOX"/>
    <property type="match status" value="1"/>
</dbReference>
<evidence type="ECO:0000256" key="1">
    <source>
        <dbReference type="ARBA" id="ARBA00001974"/>
    </source>
</evidence>
<keyword evidence="3 10" id="KW-0285">Flavoprotein</keyword>
<dbReference type="Gene3D" id="1.20.120.310">
    <property type="entry name" value="ERV/ALR sulfhydryl oxidase domain"/>
    <property type="match status" value="1"/>
</dbReference>
<keyword evidence="10" id="KW-1133">Transmembrane helix</keyword>
<evidence type="ECO:0000256" key="9">
    <source>
        <dbReference type="ARBA" id="ARBA00048864"/>
    </source>
</evidence>
<evidence type="ECO:0000313" key="14">
    <source>
        <dbReference type="Proteomes" id="UP000594260"/>
    </source>
</evidence>
<dbReference type="PANTHER" id="PTHR22897:SF8">
    <property type="entry name" value="SULFHYDRYL OXIDASE"/>
    <property type="match status" value="1"/>
</dbReference>
<dbReference type="Gene3D" id="1.20.120.1960">
    <property type="entry name" value="QSOX sulfhydryl oxidase domain"/>
    <property type="match status" value="1"/>
</dbReference>
<evidence type="ECO:0000313" key="13">
    <source>
        <dbReference type="EnsemblMetazoa" id="XP_022652884"/>
    </source>
</evidence>
<keyword evidence="6 10" id="KW-0560">Oxidoreductase</keyword>
<evidence type="ECO:0000256" key="6">
    <source>
        <dbReference type="ARBA" id="ARBA00023002"/>
    </source>
</evidence>
<evidence type="ECO:0000256" key="5">
    <source>
        <dbReference type="ARBA" id="ARBA00022827"/>
    </source>
</evidence>
<dbReference type="GO" id="GO:0000139">
    <property type="term" value="C:Golgi membrane"/>
    <property type="evidence" value="ECO:0007669"/>
    <property type="project" value="TreeGrafter"/>
</dbReference>
<dbReference type="GO" id="GO:0006457">
    <property type="term" value="P:protein folding"/>
    <property type="evidence" value="ECO:0007669"/>
    <property type="project" value="TreeGrafter"/>
</dbReference>
<dbReference type="SUPFAM" id="SSF52833">
    <property type="entry name" value="Thioredoxin-like"/>
    <property type="match status" value="1"/>
</dbReference>
<dbReference type="PANTHER" id="PTHR22897">
    <property type="entry name" value="QUIESCIN Q6-RELATED SULFHYDRYL OXIDASE"/>
    <property type="match status" value="1"/>
</dbReference>
<evidence type="ECO:0000256" key="3">
    <source>
        <dbReference type="ARBA" id="ARBA00022630"/>
    </source>
</evidence>
<protein>
    <recommendedName>
        <fullName evidence="10">Sulfhydryl oxidase</fullName>
        <ecNumber evidence="10">1.8.3.2</ecNumber>
    </recommendedName>
</protein>
<dbReference type="InterPro" id="IPR036249">
    <property type="entry name" value="Thioredoxin-like_sf"/>
</dbReference>
<evidence type="ECO:0000259" key="11">
    <source>
        <dbReference type="PROSITE" id="PS51324"/>
    </source>
</evidence>
<keyword evidence="5 10" id="KW-0274">FAD</keyword>
<dbReference type="SUPFAM" id="SSF69000">
    <property type="entry name" value="FAD-dependent thiol oxidase"/>
    <property type="match status" value="1"/>
</dbReference>
<keyword evidence="8" id="KW-0325">Glycoprotein</keyword>
<dbReference type="EnsemblMetazoa" id="XM_022797149">
    <property type="protein sequence ID" value="XP_022652884"/>
    <property type="gene ID" value="LOC111246854"/>
</dbReference>
<dbReference type="InterPro" id="IPR036774">
    <property type="entry name" value="ERV/ALR_sulphydryl_oxid_sf"/>
</dbReference>
<dbReference type="InterPro" id="IPR040986">
    <property type="entry name" value="QSOX_FAD-bd_dom"/>
</dbReference>
<keyword evidence="10" id="KW-0812">Transmembrane</keyword>
<proteinExistence type="inferred from homology"/>
<dbReference type="Gene3D" id="3.40.30.10">
    <property type="entry name" value="Glutaredoxin"/>
    <property type="match status" value="2"/>
</dbReference>
<dbReference type="Pfam" id="PF04777">
    <property type="entry name" value="Evr1_Alr"/>
    <property type="match status" value="1"/>
</dbReference>
<evidence type="ECO:0000256" key="2">
    <source>
        <dbReference type="ARBA" id="ARBA00006041"/>
    </source>
</evidence>
<accession>A0A7M7JIZ0</accession>
<dbReference type="FunCoup" id="A0A7M7JIZ0">
    <property type="interactions" value="225"/>
</dbReference>
<dbReference type="RefSeq" id="XP_022652884.1">
    <property type="nucleotide sequence ID" value="XM_022797149.1"/>
</dbReference>
<comment type="cofactor">
    <cofactor evidence="1 10">
        <name>FAD</name>
        <dbReference type="ChEBI" id="CHEBI:57692"/>
    </cofactor>
</comment>
<dbReference type="GO" id="GO:0016971">
    <property type="term" value="F:flavin-dependent sulfhydryl oxidase activity"/>
    <property type="evidence" value="ECO:0007669"/>
    <property type="project" value="InterPro"/>
</dbReference>
<evidence type="ECO:0000256" key="8">
    <source>
        <dbReference type="ARBA" id="ARBA00023180"/>
    </source>
</evidence>
<reference evidence="13" key="1">
    <citation type="submission" date="2021-01" db="UniProtKB">
        <authorList>
            <consortium name="EnsemblMetazoa"/>
        </authorList>
    </citation>
    <scope>IDENTIFICATION</scope>
</reference>
<feature type="domain" description="Thioredoxin" evidence="12">
    <location>
        <begin position="40"/>
        <end position="176"/>
    </location>
</feature>
<dbReference type="Proteomes" id="UP000594260">
    <property type="component" value="Unplaced"/>
</dbReference>
<dbReference type="Pfam" id="PF00085">
    <property type="entry name" value="Thioredoxin"/>
    <property type="match status" value="1"/>
</dbReference>
<sequence length="622" mass="71192">MELRRGNRWTLSPWAQFRLAIVGLFALILALLSSRVKSASSSGSVLYDAADPLNIIDGTENFYRELRSHGRLAYMAQFYNSWCGHCIRYAPIFKEYANDVRAWQSAVDIGVINCAAKSNIDVCREQQITAYPSIKMYWLPQMTDKLGEKIEADRDASVLRKHVIDFVEKKIKEHGAPKMLTSLEPSRATTLEEMWASQASNLPQLLAVVEEESSYTGRELILDFSNNTREKIVRFIRGTGPEEIRNKDATSLLLIERGIHPRLIATVADNSNAREEFKVRLMEMGFKFERLNYNNYSERTSTVASRVGDPDKVYLEDVEAGLTRILNQDLMLHTEFDEKKLVIIRNFIQAIHDNVFLPYRIKTYLQKLNHHLDVSAPLKNADYQLILREANSSTAYLRTIENVNFIGCKGSKPFLRGFPCSMWTISHLMTVGSYSRYVQHEIAHPERALLIFRDFIVNFFSCEDCRTHFLEMAKDLENELKTPDETVLWLWRAHNKVNKRLAGDPTEDPARPKVQFPPSTLCADCFDSNNNFIESNVLKFLQNHYDSTKLVRTVSEGTPTAISLQQEATDNNSANARLFSGFDVTIFLVIYAVSITLLFGVFVAVVFRRRKSGLSKSLFHFN</sequence>
<dbReference type="AlphaFoldDB" id="A0A7M7JIZ0"/>
<name>A0A7M7JIZ0_VARDE</name>
<dbReference type="EC" id="1.8.3.2" evidence="10"/>
<organism evidence="13 14">
    <name type="scientific">Varroa destructor</name>
    <name type="common">Honeybee mite</name>
    <dbReference type="NCBI Taxonomy" id="109461"/>
    <lineage>
        <taxon>Eukaryota</taxon>
        <taxon>Metazoa</taxon>
        <taxon>Ecdysozoa</taxon>
        <taxon>Arthropoda</taxon>
        <taxon>Chelicerata</taxon>
        <taxon>Arachnida</taxon>
        <taxon>Acari</taxon>
        <taxon>Parasitiformes</taxon>
        <taxon>Mesostigmata</taxon>
        <taxon>Gamasina</taxon>
        <taxon>Dermanyssoidea</taxon>
        <taxon>Varroidae</taxon>
        <taxon>Varroa</taxon>
    </lineage>
</organism>